<dbReference type="InterPro" id="IPR036390">
    <property type="entry name" value="WH_DNA-bd_sf"/>
</dbReference>
<accession>A0AAW4PWD0</accession>
<gene>
    <name evidence="2" type="ORF">EGH21_20810</name>
</gene>
<dbReference type="InterPro" id="IPR036388">
    <property type="entry name" value="WH-like_DNA-bd_sf"/>
</dbReference>
<reference evidence="2 3" key="1">
    <citation type="submission" date="2021-06" db="EMBL/GenBank/DDBJ databases">
        <title>Halomicroarcula sp. a new haloarchaeum isolated from saline soil.</title>
        <authorList>
            <person name="Duran-Viseras A."/>
            <person name="Sanchez-Porro C."/>
            <person name="Ventosa A."/>
        </authorList>
    </citation>
    <scope>NUCLEOTIDE SEQUENCE [LARGE SCALE GENOMIC DNA]</scope>
    <source>
        <strain evidence="2 3">F13</strain>
    </source>
</reference>
<protein>
    <recommendedName>
        <fullName evidence="1">DUF7344 domain-containing protein</fullName>
    </recommendedName>
</protein>
<organism evidence="2 3">
    <name type="scientific">Haloarcula rubra</name>
    <dbReference type="NCBI Taxonomy" id="2487747"/>
    <lineage>
        <taxon>Archaea</taxon>
        <taxon>Methanobacteriati</taxon>
        <taxon>Methanobacteriota</taxon>
        <taxon>Stenosarchaea group</taxon>
        <taxon>Halobacteria</taxon>
        <taxon>Halobacteriales</taxon>
        <taxon>Haloarculaceae</taxon>
        <taxon>Haloarcula</taxon>
    </lineage>
</organism>
<name>A0AAW4PWD0_9EURY</name>
<dbReference type="Pfam" id="PF24336">
    <property type="entry name" value="DUF7504"/>
    <property type="match status" value="1"/>
</dbReference>
<evidence type="ECO:0000259" key="1">
    <source>
        <dbReference type="Pfam" id="PF24035"/>
    </source>
</evidence>
<dbReference type="AlphaFoldDB" id="A0AAW4PWD0"/>
<evidence type="ECO:0000313" key="2">
    <source>
        <dbReference type="EMBL" id="MBX0325472.1"/>
    </source>
</evidence>
<dbReference type="Gene3D" id="1.10.10.10">
    <property type="entry name" value="Winged helix-like DNA-binding domain superfamily/Winged helix DNA-binding domain"/>
    <property type="match status" value="1"/>
</dbReference>
<comment type="caution">
    <text evidence="2">The sequence shown here is derived from an EMBL/GenBank/DDBJ whole genome shotgun (WGS) entry which is preliminary data.</text>
</comment>
<dbReference type="InterPro" id="IPR055927">
    <property type="entry name" value="DUF7504"/>
</dbReference>
<proteinExistence type="predicted"/>
<dbReference type="RefSeq" id="WP_220620337.1">
    <property type="nucleotide sequence ID" value="NZ_RKLR01000014.1"/>
</dbReference>
<dbReference type="Pfam" id="PF24035">
    <property type="entry name" value="DUF7344"/>
    <property type="match status" value="1"/>
</dbReference>
<dbReference type="EMBL" id="RKLR01000014">
    <property type="protein sequence ID" value="MBX0325472.1"/>
    <property type="molecule type" value="Genomic_DNA"/>
</dbReference>
<evidence type="ECO:0000313" key="3">
    <source>
        <dbReference type="Proteomes" id="UP001430377"/>
    </source>
</evidence>
<dbReference type="Proteomes" id="UP001430377">
    <property type="component" value="Unassembled WGS sequence"/>
</dbReference>
<dbReference type="SUPFAM" id="SSF46785">
    <property type="entry name" value="Winged helix' DNA-binding domain"/>
    <property type="match status" value="1"/>
</dbReference>
<keyword evidence="3" id="KW-1185">Reference proteome</keyword>
<feature type="domain" description="DUF7344" evidence="1">
    <location>
        <begin position="246"/>
        <end position="322"/>
    </location>
</feature>
<sequence length="343" mass="37324">MTFDREGLAQYLTDATSVLLLAPADSDPDDEACIDLLTATPPAETNVLSVTTEATPEERLSVWHQHADEGDPKRATIVDARPGVSTVPQSSSVASTSTVDVEMLAAEADILDVGLTIARYLGAWEQTDQPTQVCVHSVTALLEQFDTHDVVTLVTGLNELAADLDAGIHYHLDTATCDEATLTTLRPLVDAVVEYDGEGWIVADGTDADERPTFRQTPTPPAERTGVAADQSDAVSLRYSFDTVLALLSAPVRRTVLYHLKDREAGTIPLDTLVDEVHRRATAVPGRDVPPRDQLRKTLVHNHLPRLSDAGVVEFDRTDQNVYYEPNPALVTCLDYFETLELG</sequence>
<dbReference type="InterPro" id="IPR055768">
    <property type="entry name" value="DUF7344"/>
</dbReference>